<accession>A0A8J4EMS8</accession>
<keyword evidence="4" id="KW-1185">Reference proteome</keyword>
<organism evidence="3 4">
    <name type="scientific">Actinocatenispora comari</name>
    <dbReference type="NCBI Taxonomy" id="2807577"/>
    <lineage>
        <taxon>Bacteria</taxon>
        <taxon>Bacillati</taxon>
        <taxon>Actinomycetota</taxon>
        <taxon>Actinomycetes</taxon>
        <taxon>Micromonosporales</taxon>
        <taxon>Micromonosporaceae</taxon>
        <taxon>Actinocatenispora</taxon>
    </lineage>
</organism>
<feature type="transmembrane region" description="Helical" evidence="2">
    <location>
        <begin position="62"/>
        <end position="81"/>
    </location>
</feature>
<evidence type="ECO:0000256" key="2">
    <source>
        <dbReference type="SAM" id="Phobius"/>
    </source>
</evidence>
<evidence type="ECO:0000313" key="3">
    <source>
        <dbReference type="EMBL" id="GIL29093.1"/>
    </source>
</evidence>
<comment type="caution">
    <text evidence="3">The sequence shown here is derived from an EMBL/GenBank/DDBJ whole genome shotgun (WGS) entry which is preliminary data.</text>
</comment>
<dbReference type="RefSeq" id="WP_207126778.1">
    <property type="nucleotide sequence ID" value="NZ_BOPO01000084.1"/>
</dbReference>
<keyword evidence="2" id="KW-1133">Transmembrane helix</keyword>
<protein>
    <recommendedName>
        <fullName evidence="5">Type IV secretion system protein</fullName>
    </recommendedName>
</protein>
<dbReference type="EMBL" id="BOPO01000084">
    <property type="protein sequence ID" value="GIL29093.1"/>
    <property type="molecule type" value="Genomic_DNA"/>
</dbReference>
<evidence type="ECO:0000256" key="1">
    <source>
        <dbReference type="SAM" id="MobiDB-lite"/>
    </source>
</evidence>
<feature type="transmembrane region" description="Helical" evidence="2">
    <location>
        <begin position="178"/>
        <end position="198"/>
    </location>
</feature>
<feature type="region of interest" description="Disordered" evidence="1">
    <location>
        <begin position="316"/>
        <end position="350"/>
    </location>
</feature>
<feature type="transmembrane region" description="Helical" evidence="2">
    <location>
        <begin position="210"/>
        <end position="232"/>
    </location>
</feature>
<keyword evidence="2" id="KW-0472">Membrane</keyword>
<reference evidence="4" key="1">
    <citation type="journal article" date="2021" name="Int. J. Syst. Evol. Microbiol.">
        <title>Actinocatenispora comari sp. nov., an endophytic actinomycete isolated from aerial parts of Comarum salesowianum.</title>
        <authorList>
            <person name="Oyunbileg N."/>
            <person name="Iizaka Y."/>
            <person name="Hamada M."/>
            <person name="Davaapurev B.O."/>
            <person name="Fukumoto A."/>
            <person name="Tsetseg B."/>
            <person name="Kato F."/>
            <person name="Tamura T."/>
            <person name="Batkhuu J."/>
            <person name="Anzai Y."/>
        </authorList>
    </citation>
    <scope>NUCLEOTIDE SEQUENCE [LARGE SCALE GENOMIC DNA]</scope>
    <source>
        <strain evidence="4">NUM-2625</strain>
    </source>
</reference>
<sequence>MPSNVNASMINAMMTVVMQWLAGHLIKPLLDTLFALLKVTSFSSPDVTVMPAVQHMVGKTTWIVASAYVLAFVAAGIIAMCRDSLQVRHSAASLAPRLVVGLVASVMSQKLLAGVIDITNALVAQLTGDKITGGKAAEQLAQTARDSLNTTGAVVGLLLAISLAVFCVAALITYLVRLGVLVLAAGLAPLALACLALPQTESVARLWGRIVAGCLIVQVLQSLLITMALQILTDPKANYHLQINTPNGNPSQVMNVLMVLVVLWGAVRIPTLVSRAVLGTTGSGGSLAATAMRVVVVNTVGRGFTMLRRAGTATAAASGARTVSRAPQAATTTTRRPATRAPQIPTGNRP</sequence>
<feature type="transmembrane region" description="Helical" evidence="2">
    <location>
        <begin position="152"/>
        <end position="172"/>
    </location>
</feature>
<feature type="transmembrane region" description="Helical" evidence="2">
    <location>
        <begin position="252"/>
        <end position="269"/>
    </location>
</feature>
<evidence type="ECO:0008006" key="5">
    <source>
        <dbReference type="Google" id="ProtNLM"/>
    </source>
</evidence>
<name>A0A8J4EMS8_9ACTN</name>
<feature type="transmembrane region" description="Helical" evidence="2">
    <location>
        <begin position="21"/>
        <end position="42"/>
    </location>
</feature>
<dbReference type="AlphaFoldDB" id="A0A8J4EMS8"/>
<dbReference type="Pfam" id="PF19590">
    <property type="entry name" value="TrbL_3"/>
    <property type="match status" value="1"/>
</dbReference>
<dbReference type="Proteomes" id="UP000614996">
    <property type="component" value="Unassembled WGS sequence"/>
</dbReference>
<dbReference type="InterPro" id="IPR045782">
    <property type="entry name" value="TrbL_3"/>
</dbReference>
<evidence type="ECO:0000313" key="4">
    <source>
        <dbReference type="Proteomes" id="UP000614996"/>
    </source>
</evidence>
<proteinExistence type="predicted"/>
<dbReference type="GO" id="GO:0030255">
    <property type="term" value="P:protein secretion by the type IV secretion system"/>
    <property type="evidence" value="ECO:0007669"/>
    <property type="project" value="InterPro"/>
</dbReference>
<gene>
    <name evidence="3" type="ORF">NUM_43470</name>
</gene>
<keyword evidence="2" id="KW-0812">Transmembrane</keyword>